<dbReference type="InterPro" id="IPR043129">
    <property type="entry name" value="ATPase_NBD"/>
</dbReference>
<gene>
    <name evidence="2" type="ORF">PICMEDRAFT_18317</name>
</gene>
<dbReference type="GeneID" id="30178634"/>
<dbReference type="RefSeq" id="XP_019015521.1">
    <property type="nucleotide sequence ID" value="XM_019161947.1"/>
</dbReference>
<reference evidence="2 3" key="1">
    <citation type="journal article" date="2016" name="Proc. Natl. Acad. Sci. U.S.A.">
        <title>Comparative genomics of biotechnologically important yeasts.</title>
        <authorList>
            <person name="Riley R."/>
            <person name="Haridas S."/>
            <person name="Wolfe K.H."/>
            <person name="Lopes M.R."/>
            <person name="Hittinger C.T."/>
            <person name="Goeker M."/>
            <person name="Salamov A.A."/>
            <person name="Wisecaver J.H."/>
            <person name="Long T.M."/>
            <person name="Calvey C.H."/>
            <person name="Aerts A.L."/>
            <person name="Barry K.W."/>
            <person name="Choi C."/>
            <person name="Clum A."/>
            <person name="Coughlan A.Y."/>
            <person name="Deshpande S."/>
            <person name="Douglass A.P."/>
            <person name="Hanson S.J."/>
            <person name="Klenk H.-P."/>
            <person name="LaButti K.M."/>
            <person name="Lapidus A."/>
            <person name="Lindquist E.A."/>
            <person name="Lipzen A.M."/>
            <person name="Meier-Kolthoff J.P."/>
            <person name="Ohm R.A."/>
            <person name="Otillar R.P."/>
            <person name="Pangilinan J.L."/>
            <person name="Peng Y."/>
            <person name="Rokas A."/>
            <person name="Rosa C.A."/>
            <person name="Scheuner C."/>
            <person name="Sibirny A.A."/>
            <person name="Slot J.C."/>
            <person name="Stielow J.B."/>
            <person name="Sun H."/>
            <person name="Kurtzman C.P."/>
            <person name="Blackwell M."/>
            <person name="Grigoriev I.V."/>
            <person name="Jeffries T.W."/>
        </authorList>
    </citation>
    <scope>NUCLEOTIDE SEQUENCE [LARGE SCALE GENOMIC DNA]</scope>
    <source>
        <strain evidence="2 3">NRRL Y-2026</strain>
    </source>
</reference>
<name>A0A1E3NFQ8_9ASCO</name>
<dbReference type="STRING" id="763406.A0A1E3NFQ8"/>
<dbReference type="Proteomes" id="UP000094455">
    <property type="component" value="Unassembled WGS sequence"/>
</dbReference>
<proteinExistence type="inferred from homology"/>
<organism evidence="2 3">
    <name type="scientific">Pichia membranifaciens NRRL Y-2026</name>
    <dbReference type="NCBI Taxonomy" id="763406"/>
    <lineage>
        <taxon>Eukaryota</taxon>
        <taxon>Fungi</taxon>
        <taxon>Dikarya</taxon>
        <taxon>Ascomycota</taxon>
        <taxon>Saccharomycotina</taxon>
        <taxon>Pichiomycetes</taxon>
        <taxon>Pichiales</taxon>
        <taxon>Pichiaceae</taxon>
        <taxon>Pichia</taxon>
    </lineage>
</organism>
<dbReference type="SUPFAM" id="SSF53067">
    <property type="entry name" value="Actin-like ATPase domain"/>
    <property type="match status" value="1"/>
</dbReference>
<dbReference type="PANTHER" id="PTHR11937">
    <property type="entry name" value="ACTIN"/>
    <property type="match status" value="1"/>
</dbReference>
<dbReference type="EMBL" id="KV454007">
    <property type="protein sequence ID" value="ODQ44408.1"/>
    <property type="molecule type" value="Genomic_DNA"/>
</dbReference>
<evidence type="ECO:0000256" key="1">
    <source>
        <dbReference type="RuleBase" id="RU000487"/>
    </source>
</evidence>
<protein>
    <submittedName>
        <fullName evidence="2">Uncharacterized protein</fullName>
    </submittedName>
</protein>
<comment type="similarity">
    <text evidence="1">Belongs to the actin family.</text>
</comment>
<sequence>MDTKKEKNIVLKIGARTLECGLEDSSKPLGKFNVHHFAELQTFGVDSTAYDHSLIPDSASEKVTKEFRLQSMAKNDQEHFRHLFFPDTLIYEDLSLFLQSLKIHLRKVLNKIFYKCGISTINSKLILVQNSTFPKVYNKLLTEILINDLLMRAVVILPTPLMVSIASGSSFALIIDIGWSFTTVVPVFDYRVLDNLLTFTNRAGSRLHYELLSELREEGFDIESISFRELENTISLLDSLVCTSNDELIACGRFLVRKKIFTDAIEKLYLSFDSSVQYEDNEIPIIKLATDLIDKRLPIDLRKILSSRTIVTGGISNLKDFRQTLLARIDEAVAQQLHGIETLGDWAGASIYSTLMKHQKKSPDLWEIRKV</sequence>
<evidence type="ECO:0000313" key="3">
    <source>
        <dbReference type="Proteomes" id="UP000094455"/>
    </source>
</evidence>
<accession>A0A1E3NFQ8</accession>
<dbReference type="Gene3D" id="3.90.640.10">
    <property type="entry name" value="Actin, Chain A, domain 4"/>
    <property type="match status" value="1"/>
</dbReference>
<dbReference type="Pfam" id="PF00022">
    <property type="entry name" value="Actin"/>
    <property type="match status" value="1"/>
</dbReference>
<dbReference type="OrthoDB" id="337660at2759"/>
<evidence type="ECO:0000313" key="2">
    <source>
        <dbReference type="EMBL" id="ODQ44408.1"/>
    </source>
</evidence>
<dbReference type="AlphaFoldDB" id="A0A1E3NFQ8"/>
<keyword evidence="3" id="KW-1185">Reference proteome</keyword>
<dbReference type="Gene3D" id="3.30.420.40">
    <property type="match status" value="2"/>
</dbReference>
<dbReference type="InterPro" id="IPR004000">
    <property type="entry name" value="Actin"/>
</dbReference>
<dbReference type="SMART" id="SM00268">
    <property type="entry name" value="ACTIN"/>
    <property type="match status" value="1"/>
</dbReference>